<comment type="caution">
    <text evidence="4">The sequence shown here is derived from an EMBL/GenBank/DDBJ whole genome shotgun (WGS) entry which is preliminary data.</text>
</comment>
<evidence type="ECO:0000256" key="1">
    <source>
        <dbReference type="ARBA" id="ARBA00022614"/>
    </source>
</evidence>
<protein>
    <submittedName>
        <fullName evidence="4">Leucine rich repeat protein</fullName>
    </submittedName>
</protein>
<gene>
    <name evidence="4" type="ORF">Ctob_008633</name>
</gene>
<dbReference type="Proteomes" id="UP000037460">
    <property type="component" value="Unassembled WGS sequence"/>
</dbReference>
<dbReference type="Pfam" id="PF13855">
    <property type="entry name" value="LRR_8"/>
    <property type="match status" value="1"/>
</dbReference>
<dbReference type="EMBL" id="JWZX01002868">
    <property type="protein sequence ID" value="KOO26319.1"/>
    <property type="molecule type" value="Genomic_DNA"/>
</dbReference>
<dbReference type="InterPro" id="IPR003591">
    <property type="entry name" value="Leu-rich_rpt_typical-subtyp"/>
</dbReference>
<dbReference type="Gene3D" id="3.80.10.10">
    <property type="entry name" value="Ribonuclease Inhibitor"/>
    <property type="match status" value="2"/>
</dbReference>
<accession>A0A0M0JIA9</accession>
<keyword evidence="2" id="KW-0732">Signal</keyword>
<evidence type="ECO:0000313" key="5">
    <source>
        <dbReference type="Proteomes" id="UP000037460"/>
    </source>
</evidence>
<keyword evidence="1" id="KW-0433">Leucine-rich repeat</keyword>
<keyword evidence="5" id="KW-1185">Reference proteome</keyword>
<name>A0A0M0JIA9_9EUKA</name>
<dbReference type="AlphaFoldDB" id="A0A0M0JIA9"/>
<reference evidence="5" key="1">
    <citation type="journal article" date="2015" name="PLoS Genet.">
        <title>Genome Sequence and Transcriptome Analyses of Chrysochromulina tobin: Metabolic Tools for Enhanced Algal Fitness in the Prominent Order Prymnesiales (Haptophyceae).</title>
        <authorList>
            <person name="Hovde B.T."/>
            <person name="Deodato C.R."/>
            <person name="Hunsperger H.M."/>
            <person name="Ryken S.A."/>
            <person name="Yost W."/>
            <person name="Jha R.K."/>
            <person name="Patterson J."/>
            <person name="Monnat R.J. Jr."/>
            <person name="Barlow S.B."/>
            <person name="Starkenburg S.R."/>
            <person name="Cattolico R.A."/>
        </authorList>
    </citation>
    <scope>NUCLEOTIDE SEQUENCE</scope>
    <source>
        <strain evidence="5">CCMP291</strain>
    </source>
</reference>
<dbReference type="PANTHER" id="PTHR24369:SF210">
    <property type="entry name" value="CHAOPTIN-RELATED"/>
    <property type="match status" value="1"/>
</dbReference>
<proteinExistence type="predicted"/>
<dbReference type="InterPro" id="IPR001611">
    <property type="entry name" value="Leu-rich_rpt"/>
</dbReference>
<evidence type="ECO:0000256" key="3">
    <source>
        <dbReference type="ARBA" id="ARBA00022737"/>
    </source>
</evidence>
<organism evidence="4 5">
    <name type="scientific">Chrysochromulina tobinii</name>
    <dbReference type="NCBI Taxonomy" id="1460289"/>
    <lineage>
        <taxon>Eukaryota</taxon>
        <taxon>Haptista</taxon>
        <taxon>Haptophyta</taxon>
        <taxon>Prymnesiophyceae</taxon>
        <taxon>Prymnesiales</taxon>
        <taxon>Chrysochromulinaceae</taxon>
        <taxon>Chrysochromulina</taxon>
    </lineage>
</organism>
<dbReference type="Pfam" id="PF00560">
    <property type="entry name" value="LRR_1"/>
    <property type="match status" value="1"/>
</dbReference>
<dbReference type="SUPFAM" id="SSF52058">
    <property type="entry name" value="L domain-like"/>
    <property type="match status" value="1"/>
</dbReference>
<evidence type="ECO:0000313" key="4">
    <source>
        <dbReference type="EMBL" id="KOO26319.1"/>
    </source>
</evidence>
<keyword evidence="3" id="KW-0677">Repeat</keyword>
<dbReference type="InterPro" id="IPR032675">
    <property type="entry name" value="LRR_dom_sf"/>
</dbReference>
<sequence length="329" mass="35906">MGCAVSKSGDKEIEYNVEEQDLISLPFASIPKNVSKITCANNKIKELPAELSTLRTLKEIDASTNALTTIPADFSTSESIEKLLLFANKIKELPATLPPNLTELNLFNNQIKKLPPSIGDLAKLEEVNIAANKLMMTTDAMFVKWSAVTVLNLYDNNLVRFGSLVNCVSLTELRLSGNAIEAMPTLSSHPSLKIFEMHKNRVSVIPDGYFEATPSLERLSLWGNMLTAVPTSLLSCAGLLGVQLQENKIEALPGGPYPPRLETLFLHDNLLTTLPQGLKRCFALKRVNIAKLNLDEAGTDVAEAMKALCIQPGTSGIFWDKSGVQHKSA</sequence>
<dbReference type="InterPro" id="IPR050541">
    <property type="entry name" value="LRR_TM_domain-containing"/>
</dbReference>
<dbReference type="GO" id="GO:0005886">
    <property type="term" value="C:plasma membrane"/>
    <property type="evidence" value="ECO:0007669"/>
    <property type="project" value="TreeGrafter"/>
</dbReference>
<dbReference type="PROSITE" id="PS51450">
    <property type="entry name" value="LRR"/>
    <property type="match status" value="2"/>
</dbReference>
<evidence type="ECO:0000256" key="2">
    <source>
        <dbReference type="ARBA" id="ARBA00022729"/>
    </source>
</evidence>
<dbReference type="PANTHER" id="PTHR24369">
    <property type="entry name" value="ANTIGEN BSP, PUTATIVE-RELATED"/>
    <property type="match status" value="1"/>
</dbReference>
<dbReference type="SMART" id="SM00364">
    <property type="entry name" value="LRR_BAC"/>
    <property type="match status" value="6"/>
</dbReference>
<dbReference type="SMART" id="SM00369">
    <property type="entry name" value="LRR_TYP"/>
    <property type="match status" value="5"/>
</dbReference>
<dbReference type="OrthoDB" id="676979at2759"/>